<dbReference type="InterPro" id="IPR036890">
    <property type="entry name" value="HATPase_C_sf"/>
</dbReference>
<evidence type="ECO:0000259" key="2">
    <source>
        <dbReference type="Pfam" id="PF25794"/>
    </source>
</evidence>
<dbReference type="SUPFAM" id="SSF55874">
    <property type="entry name" value="ATPase domain of HSP90 chaperone/DNA topoisomerase II/histidine kinase"/>
    <property type="match status" value="1"/>
</dbReference>
<dbReference type="Proteomes" id="UP000192927">
    <property type="component" value="Unassembled WGS sequence"/>
</dbReference>
<evidence type="ECO:0000313" key="4">
    <source>
        <dbReference type="Proteomes" id="UP000192927"/>
    </source>
</evidence>
<feature type="compositionally biased region" description="Basic and acidic residues" evidence="1">
    <location>
        <begin position="1437"/>
        <end position="1463"/>
    </location>
</feature>
<dbReference type="PANTHER" id="PTHR47839:SF1">
    <property type="entry name" value="DOMAIN PROTEIN, PUTATIVE (AFU_ORTHOLOGUE AFUA_6G04830)-RELATED"/>
    <property type="match status" value="1"/>
</dbReference>
<feature type="compositionally biased region" description="Basic and acidic residues" evidence="1">
    <location>
        <begin position="1204"/>
        <end position="1213"/>
    </location>
</feature>
<dbReference type="InterPro" id="IPR022155">
    <property type="entry name" value="DUF3684"/>
</dbReference>
<sequence length="1793" mass="198532">MAHKIDYNALRAQTLGAANEEEAVTVNTRALIDKVLARYSGEWTVLRELLQNAADASASKVTIKFDTLPSTTVPVPQGSDSAALLKHTLLHHTLKRLLVSNNGQPFGTHDWSRLKRIAEGNPDETKIGAFGVGFYSVFADCEEPFVSSSREAMAFYWKGNSLFTRRLQLPESQSSSETSFVLDYRSTSSPVPGLLSLCQFLASSLTFVGLQCIELWLDDWRLLLLNKVAAPSQDVQMPKDLETKTSEGLMKVTSVSREMAQLDAIWLNIIGWKPKSSLGTAFGVGQSSTMKGAQSSQSLRSFFSRLAVGPNSAATEKAAKEDRASQEAISEDLVGESKATVFLHVNTGTICTSVSQSFSQELERATKKPPPKSTIIAILTSSYDESAASVSSVSGKASKATDIFGSVLPSNSGRIFIGFPTHQTTGLSAHISAPSVIPTVERESIDLNARWVRAWNMEMLRAAGVVCRVAWSGEMDNVRDKLSRKLADAGKNKFSKEHILTVLPEAVHILNTFTFRESTPSSHVGGLVEEAFWTCNRKASIDILSSCGVLPSQDVRIAVEDLSFVEGIPVLPDTLMEQASGFVKKLTDYGIITDITISDIKKELEAKALTSKQLMQFLSWLGHKAQVNDVDGALVRSLLDVAVANINDDDTEKGRVLVLGNVRHFLNPSRIPADMPLPPNTMPFKFTKSLSKTELDALGWEDLQMVPWLRWLVGNTGGRGDLSKEHDVTHVPSFAGLVLPLISKQWEGLSSSSKASVVELMSPRTVIPTKLGMRKPSEAYFPSVKLFDDLPVISGLHSVKEKVLTALGVRKTIELGVVFARLMATSADSKEGLQSPQARWSHVDLIKYLASVRNDIPPDDIKRLRSTPLCPAEDSHSSQGISRRYLVSELFEPTDDLRSLKLPLLQWPGLYRPGSAEGRFLSSLGLRALPSAQELIDIMASAGATGEFALRDHALTYYINHHQMHGYGNHNTASVTTPFLPLQGADAKKLITPLQCFTNEEAAILGFDILRKDLHVHALKFGVQSDPPMSECISRLILNPPQSKRNARNVFGYFAGRLGEMGSQHVATLSDAKIVPVPTRSATSNDYPAEKPESVRHLSPRVCFLGDGVQYSEIFDYVDFGQQANLFLLKCGSKHEPSTLELAQLVVREPARVFTSFQSTERYLQLLRALAESWSVLRKDKVLVKDMKKVPFLLAYKEMPPSARKVEQNKRQQADPSDDYDDEEDPGIKTWQLASAGQTVIMDDLISYNLFKGSLLVAPWEETLETFYLNLGAAMLGDLVEEQYRFGDVVQDQKSAIRLQKRVHERSRLFLHDSPREAIKHDAKWLEKNLKVVAVRSISLTKTLRGHRLSHSESTSAAASYVKQDKSAVLYITDGNYDLFQVSQALLPLLLSRPKPEKAMMFEMLLGTDLLKLRARGYNVERILRQKQAEARIAEEQRQKQLEEEQKEIKERELSWKDHEAQHAPKVQDQVSMPGLFPDSPDRNLAGYSGQDKTLEDDRSSRRPRGLFSEIAKRLGFDDNRRHSSQLGIAGDIAGRNSNGTQDDQLAPPPYAQEDIQQHKSVKPAAPPETATAPRHLQQNLVNAIQASRAHNSQTVVSQPAVNAVKETRSYCDARPGQNITYFADSRSGIKLFLSNNIVDRNKFMAENSSALNAFAAILLECASAFALARNTIHIFYDEVGSTIAFNSKKALFCNYRYFENLHLPDVQQGNKADALVYWFVVLCHELAHNLVADHSADHSYYSEQLVIRYFANVAAKIAQQGSGDGQATITPVPSSDPVQLRQRTPRSMLDVE</sequence>
<reference evidence="4" key="1">
    <citation type="submission" date="2017-03" db="EMBL/GenBank/DDBJ databases">
        <authorList>
            <person name="Sharma R."/>
            <person name="Thines M."/>
        </authorList>
    </citation>
    <scope>NUCLEOTIDE SEQUENCE [LARGE SCALE GENOMIC DNA]</scope>
</reference>
<dbReference type="NCBIfam" id="NF047352">
    <property type="entry name" value="P_loop_sacsin"/>
    <property type="match status" value="1"/>
</dbReference>
<feature type="region of interest" description="Disordered" evidence="1">
    <location>
        <begin position="1437"/>
        <end position="1505"/>
    </location>
</feature>
<dbReference type="Pfam" id="PF25794">
    <property type="entry name" value="SACS"/>
    <property type="match status" value="1"/>
</dbReference>
<dbReference type="Gene3D" id="3.30.565.10">
    <property type="entry name" value="Histidine kinase-like ATPase, C-terminal domain"/>
    <property type="match status" value="1"/>
</dbReference>
<accession>A0A1W5D793</accession>
<organism evidence="3 4">
    <name type="scientific">Lasallia pustulata</name>
    <dbReference type="NCBI Taxonomy" id="136370"/>
    <lineage>
        <taxon>Eukaryota</taxon>
        <taxon>Fungi</taxon>
        <taxon>Dikarya</taxon>
        <taxon>Ascomycota</taxon>
        <taxon>Pezizomycotina</taxon>
        <taxon>Lecanoromycetes</taxon>
        <taxon>OSLEUM clade</taxon>
        <taxon>Umbilicariomycetidae</taxon>
        <taxon>Umbilicariales</taxon>
        <taxon>Umbilicariaceae</taxon>
        <taxon>Lasallia</taxon>
    </lineage>
</organism>
<dbReference type="EMBL" id="FWEW01003046">
    <property type="protein sequence ID" value="SLM38860.1"/>
    <property type="molecule type" value="Genomic_DNA"/>
</dbReference>
<feature type="region of interest" description="Disordered" evidence="1">
    <location>
        <begin position="1764"/>
        <end position="1793"/>
    </location>
</feature>
<dbReference type="PANTHER" id="PTHR47839">
    <property type="entry name" value="DOMAIN PROTEIN, PUTATIVE (AFU_ORTHOLOGUE AFUA_6G04830)-RELATED"/>
    <property type="match status" value="1"/>
</dbReference>
<feature type="compositionally biased region" description="Polar residues" evidence="1">
    <location>
        <begin position="1764"/>
        <end position="1778"/>
    </location>
</feature>
<dbReference type="InterPro" id="IPR058210">
    <property type="entry name" value="SACS/Nov_dom"/>
</dbReference>
<evidence type="ECO:0000256" key="1">
    <source>
        <dbReference type="SAM" id="MobiDB-lite"/>
    </source>
</evidence>
<feature type="compositionally biased region" description="Acidic residues" evidence="1">
    <location>
        <begin position="1216"/>
        <end position="1225"/>
    </location>
</feature>
<name>A0A1W5D793_9LECA</name>
<feature type="domain" description="Sacsin/Nov" evidence="2">
    <location>
        <begin position="31"/>
        <end position="150"/>
    </location>
</feature>
<keyword evidence="4" id="KW-1185">Reference proteome</keyword>
<evidence type="ECO:0000313" key="3">
    <source>
        <dbReference type="EMBL" id="SLM38860.1"/>
    </source>
</evidence>
<protein>
    <recommendedName>
        <fullName evidence="2">Sacsin/Nov domain-containing protein</fullName>
    </recommendedName>
</protein>
<dbReference type="Pfam" id="PF12449">
    <property type="entry name" value="DUF3684"/>
    <property type="match status" value="1"/>
</dbReference>
<feature type="region of interest" description="Disordered" evidence="1">
    <location>
        <begin position="1203"/>
        <end position="1226"/>
    </location>
</feature>
<proteinExistence type="predicted"/>